<keyword evidence="6" id="KW-0548">Nucleotidyltransferase</keyword>
<gene>
    <name evidence="23" type="ORF">Amon01_001026900</name>
</gene>
<evidence type="ECO:0000313" key="24">
    <source>
        <dbReference type="Proteomes" id="UP001165063"/>
    </source>
</evidence>
<evidence type="ECO:0000256" key="4">
    <source>
        <dbReference type="ARBA" id="ARBA00022578"/>
    </source>
</evidence>
<comment type="catalytic activity">
    <reaction evidence="21">
        <text>DNA(n) + a 2'-deoxyribonucleoside 5'-triphosphate = DNA(n+1) + diphosphate</text>
        <dbReference type="Rhea" id="RHEA:22508"/>
        <dbReference type="Rhea" id="RHEA-COMP:17339"/>
        <dbReference type="Rhea" id="RHEA-COMP:17340"/>
        <dbReference type="ChEBI" id="CHEBI:33019"/>
        <dbReference type="ChEBI" id="CHEBI:61560"/>
        <dbReference type="ChEBI" id="CHEBI:173112"/>
        <dbReference type="EC" id="2.7.7.7"/>
    </reaction>
</comment>
<evidence type="ECO:0000256" key="3">
    <source>
        <dbReference type="ARBA" id="ARBA00022490"/>
    </source>
</evidence>
<comment type="function">
    <text evidence="18">Reverse transcriptase/ribonuclease H (RT) is a multifunctional enzyme that catalyzes the conversion of the retro-elements RNA genome into dsDNA within the VLP. The enzyme displays a DNA polymerase activity that can copy either DNA or RNA templates, and a ribonuclease H (RNase H) activity that cleaves the RNA strand of RNA-DNA heteroduplexes during plus-strand synthesis and hydrolyzes RNA primers. The conversion leads to a linear dsDNA copy of the retrotransposon that includes long terminal repeats (LTRs) at both ends.</text>
</comment>
<keyword evidence="3" id="KW-0963">Cytoplasm</keyword>
<evidence type="ECO:0000259" key="22">
    <source>
        <dbReference type="PROSITE" id="PS50994"/>
    </source>
</evidence>
<evidence type="ECO:0000256" key="16">
    <source>
        <dbReference type="ARBA" id="ARBA00023125"/>
    </source>
</evidence>
<evidence type="ECO:0000256" key="14">
    <source>
        <dbReference type="ARBA" id="ARBA00022918"/>
    </source>
</evidence>
<dbReference type="GO" id="GO:0003887">
    <property type="term" value="F:DNA-directed DNA polymerase activity"/>
    <property type="evidence" value="ECO:0007669"/>
    <property type="project" value="UniProtKB-KW"/>
</dbReference>
<keyword evidence="10" id="KW-0378">Hydrolase</keyword>
<evidence type="ECO:0000256" key="11">
    <source>
        <dbReference type="ARBA" id="ARBA00022842"/>
    </source>
</evidence>
<keyword evidence="13" id="KW-0229">DNA integration</keyword>
<keyword evidence="12" id="KW-0694">RNA-binding</keyword>
<dbReference type="SUPFAM" id="SSF53098">
    <property type="entry name" value="Ribonuclease H-like"/>
    <property type="match status" value="1"/>
</dbReference>
<dbReference type="Proteomes" id="UP001165063">
    <property type="component" value="Unassembled WGS sequence"/>
</dbReference>
<dbReference type="PANTHER" id="PTHR42648">
    <property type="entry name" value="TRANSPOSASE, PUTATIVE-RELATED"/>
    <property type="match status" value="1"/>
</dbReference>
<dbReference type="GO" id="GO:0003964">
    <property type="term" value="F:RNA-directed DNA polymerase activity"/>
    <property type="evidence" value="ECO:0007669"/>
    <property type="project" value="UniProtKB-KW"/>
</dbReference>
<feature type="domain" description="Integrase catalytic" evidence="22">
    <location>
        <begin position="11"/>
        <end position="181"/>
    </location>
</feature>
<evidence type="ECO:0000256" key="19">
    <source>
        <dbReference type="ARBA" id="ARBA00025615"/>
    </source>
</evidence>
<reference evidence="23" key="1">
    <citation type="submission" date="2023-04" db="EMBL/GenBank/DDBJ databases">
        <title>Ambrosiozyma monospora NBRC 1965.</title>
        <authorList>
            <person name="Ichikawa N."/>
            <person name="Sato H."/>
            <person name="Tonouchi N."/>
        </authorList>
    </citation>
    <scope>NUCLEOTIDE SEQUENCE</scope>
    <source>
        <strain evidence="23">NBRC 1965</strain>
    </source>
</reference>
<keyword evidence="14" id="KW-0695">RNA-directed DNA polymerase</keyword>
<dbReference type="GO" id="GO:0015074">
    <property type="term" value="P:DNA integration"/>
    <property type="evidence" value="ECO:0007669"/>
    <property type="project" value="UniProtKB-KW"/>
</dbReference>
<dbReference type="GO" id="GO:0032196">
    <property type="term" value="P:transposition"/>
    <property type="evidence" value="ECO:0007669"/>
    <property type="project" value="UniProtKB-KW"/>
</dbReference>
<name>A0A9W6T9J4_AMBMO</name>
<evidence type="ECO:0000256" key="5">
    <source>
        <dbReference type="ARBA" id="ARBA00022679"/>
    </source>
</evidence>
<evidence type="ECO:0000256" key="15">
    <source>
        <dbReference type="ARBA" id="ARBA00022932"/>
    </source>
</evidence>
<accession>A0A9W6T9J4</accession>
<evidence type="ECO:0000256" key="12">
    <source>
        <dbReference type="ARBA" id="ARBA00022884"/>
    </source>
</evidence>
<protein>
    <submittedName>
        <fullName evidence="23">Unnamed protein product</fullName>
    </submittedName>
</protein>
<keyword evidence="9" id="KW-0255">Endonuclease</keyword>
<evidence type="ECO:0000256" key="21">
    <source>
        <dbReference type="ARBA" id="ARBA00049244"/>
    </source>
</evidence>
<sequence length="411" mass="47309">MVRRAHTSQVEHSATGVWEVLHLDSCGPYYNWEGAKLYITLMMDDFSKYLFTLVTEDENEEEKGGKGKIALEVTEVLDRVSRKIGKKVREIYTDAGTEFNKIETSATIHRAPIGDKEYNGSAERAVKTLKTLVETVRAHVNVACRSFFIKEAVNLSTTLYNLTPHRSINKLTPQNVFYNIRSLPKRIPTFLEDCYLLNVKYRYNEKGFFLNYDPTDRLYSFFSMNKWQVIKSREFTTLHSYDFANEYITDVTMGDGAKVIGEVKVIGEIPNTFKQAMEIPEWVTSVKKECDSFVVNKAMSTYEKKNSLDRQIVWLRSFWIFVRKEVTNAPKSRLIIIDPKTIYRKDRKNSSPVARQSTILALIVKHQGTTGNVLLSFDVKNAFLNTPIEDKTKDYVLSTPRGLEEEYGRGS</sequence>
<dbReference type="GO" id="GO:0006310">
    <property type="term" value="P:DNA recombination"/>
    <property type="evidence" value="ECO:0007669"/>
    <property type="project" value="UniProtKB-KW"/>
</dbReference>
<proteinExistence type="predicted"/>
<keyword evidence="5" id="KW-0808">Transferase</keyword>
<evidence type="ECO:0000256" key="1">
    <source>
        <dbReference type="ARBA" id="ARBA00000077"/>
    </source>
</evidence>
<comment type="subcellular location">
    <subcellularLocation>
        <location evidence="2">Cytoplasm</location>
    </subcellularLocation>
</comment>
<dbReference type="GO" id="GO:0003677">
    <property type="term" value="F:DNA binding"/>
    <property type="evidence" value="ECO:0007669"/>
    <property type="project" value="UniProtKB-KW"/>
</dbReference>
<keyword evidence="16" id="KW-0238">DNA-binding</keyword>
<dbReference type="GO" id="GO:0003723">
    <property type="term" value="F:RNA binding"/>
    <property type="evidence" value="ECO:0007669"/>
    <property type="project" value="UniProtKB-KW"/>
</dbReference>
<comment type="catalytic activity">
    <reaction evidence="20">
        <text>DNA(n) + a 2'-deoxyribonucleoside 5'-triphosphate = DNA(n+1) + diphosphate</text>
        <dbReference type="Rhea" id="RHEA:22508"/>
        <dbReference type="Rhea" id="RHEA-COMP:17339"/>
        <dbReference type="Rhea" id="RHEA-COMP:17340"/>
        <dbReference type="ChEBI" id="CHEBI:33019"/>
        <dbReference type="ChEBI" id="CHEBI:61560"/>
        <dbReference type="ChEBI" id="CHEBI:173112"/>
        <dbReference type="EC" id="2.7.7.49"/>
    </reaction>
</comment>
<keyword evidence="11" id="KW-0460">Magnesium</keyword>
<dbReference type="InterPro" id="IPR036397">
    <property type="entry name" value="RNaseH_sf"/>
</dbReference>
<dbReference type="OrthoDB" id="4037325at2759"/>
<dbReference type="GO" id="GO:0005737">
    <property type="term" value="C:cytoplasm"/>
    <property type="evidence" value="ECO:0007669"/>
    <property type="project" value="UniProtKB-SubCell"/>
</dbReference>
<keyword evidence="7" id="KW-0540">Nuclease</keyword>
<dbReference type="PANTHER" id="PTHR42648:SF11">
    <property type="entry name" value="TRANSPOSON TY4-P GAG-POL POLYPROTEIN"/>
    <property type="match status" value="1"/>
</dbReference>
<comment type="catalytic activity">
    <reaction evidence="1">
        <text>Endonucleolytic cleavage to 5'-phosphomonoester.</text>
        <dbReference type="EC" id="3.1.26.4"/>
    </reaction>
</comment>
<dbReference type="EMBL" id="BSXU01019316">
    <property type="protein sequence ID" value="GME86735.1"/>
    <property type="molecule type" value="Genomic_DNA"/>
</dbReference>
<dbReference type="AlphaFoldDB" id="A0A9W6T9J4"/>
<evidence type="ECO:0000256" key="8">
    <source>
        <dbReference type="ARBA" id="ARBA00022723"/>
    </source>
</evidence>
<keyword evidence="15" id="KW-0239">DNA-directed DNA polymerase</keyword>
<evidence type="ECO:0000256" key="10">
    <source>
        <dbReference type="ARBA" id="ARBA00022801"/>
    </source>
</evidence>
<dbReference type="Gene3D" id="3.30.420.10">
    <property type="entry name" value="Ribonuclease H-like superfamily/Ribonuclease H"/>
    <property type="match status" value="1"/>
</dbReference>
<dbReference type="InterPro" id="IPR012337">
    <property type="entry name" value="RNaseH-like_sf"/>
</dbReference>
<evidence type="ECO:0000256" key="9">
    <source>
        <dbReference type="ARBA" id="ARBA00022759"/>
    </source>
</evidence>
<evidence type="ECO:0000313" key="23">
    <source>
        <dbReference type="EMBL" id="GME86735.1"/>
    </source>
</evidence>
<keyword evidence="4" id="KW-0815">Transposition</keyword>
<dbReference type="GO" id="GO:0005634">
    <property type="term" value="C:nucleus"/>
    <property type="evidence" value="ECO:0007669"/>
    <property type="project" value="UniProtKB-ARBA"/>
</dbReference>
<keyword evidence="17" id="KW-0233">DNA recombination</keyword>
<evidence type="ECO:0000256" key="13">
    <source>
        <dbReference type="ARBA" id="ARBA00022908"/>
    </source>
</evidence>
<keyword evidence="24" id="KW-1185">Reference proteome</keyword>
<comment type="caution">
    <text evidence="23">The sequence shown here is derived from an EMBL/GenBank/DDBJ whole genome shotgun (WGS) entry which is preliminary data.</text>
</comment>
<evidence type="ECO:0000256" key="6">
    <source>
        <dbReference type="ARBA" id="ARBA00022695"/>
    </source>
</evidence>
<evidence type="ECO:0000256" key="7">
    <source>
        <dbReference type="ARBA" id="ARBA00022722"/>
    </source>
</evidence>
<evidence type="ECO:0000256" key="17">
    <source>
        <dbReference type="ARBA" id="ARBA00023172"/>
    </source>
</evidence>
<dbReference type="InterPro" id="IPR039537">
    <property type="entry name" value="Retrotran_Ty1/copia-like"/>
</dbReference>
<dbReference type="PROSITE" id="PS50994">
    <property type="entry name" value="INTEGRASE"/>
    <property type="match status" value="1"/>
</dbReference>
<evidence type="ECO:0000256" key="18">
    <source>
        <dbReference type="ARBA" id="ARBA00025590"/>
    </source>
</evidence>
<dbReference type="GO" id="GO:0046872">
    <property type="term" value="F:metal ion binding"/>
    <property type="evidence" value="ECO:0007669"/>
    <property type="project" value="UniProtKB-KW"/>
</dbReference>
<evidence type="ECO:0000256" key="20">
    <source>
        <dbReference type="ARBA" id="ARBA00048173"/>
    </source>
</evidence>
<dbReference type="GO" id="GO:0004523">
    <property type="term" value="F:RNA-DNA hybrid ribonuclease activity"/>
    <property type="evidence" value="ECO:0007669"/>
    <property type="project" value="UniProtKB-EC"/>
</dbReference>
<keyword evidence="8" id="KW-0479">Metal-binding</keyword>
<dbReference type="InterPro" id="IPR001584">
    <property type="entry name" value="Integrase_cat-core"/>
</dbReference>
<organism evidence="23 24">
    <name type="scientific">Ambrosiozyma monospora</name>
    <name type="common">Yeast</name>
    <name type="synonym">Endomycopsis monosporus</name>
    <dbReference type="NCBI Taxonomy" id="43982"/>
    <lineage>
        <taxon>Eukaryota</taxon>
        <taxon>Fungi</taxon>
        <taxon>Dikarya</taxon>
        <taxon>Ascomycota</taxon>
        <taxon>Saccharomycotina</taxon>
        <taxon>Pichiomycetes</taxon>
        <taxon>Pichiales</taxon>
        <taxon>Pichiaceae</taxon>
        <taxon>Ambrosiozyma</taxon>
    </lineage>
</organism>
<evidence type="ECO:0000256" key="2">
    <source>
        <dbReference type="ARBA" id="ARBA00004496"/>
    </source>
</evidence>
<comment type="function">
    <text evidence="19">Integrase (IN) targets the VLP to the nucleus, where a subparticle preintegration complex (PIC) containing at least integrase and the newly synthesized dsDNA copy of the retrotransposon must transit the nuclear membrane. Once in the nucleus, integrase performs the integration of the dsDNA into the host genome.</text>
</comment>